<keyword evidence="4" id="KW-1185">Reference proteome</keyword>
<feature type="transmembrane region" description="Helical" evidence="2">
    <location>
        <begin position="190"/>
        <end position="213"/>
    </location>
</feature>
<name>A0AAN6YQP9_9PEZI</name>
<feature type="compositionally biased region" description="Polar residues" evidence="1">
    <location>
        <begin position="97"/>
        <end position="107"/>
    </location>
</feature>
<sequence length="257" mass="28131">MARINNNNIIILPSHHREPTMPTVTNKTSPQDQTQEVIPTDPSIMTIPNLPTSHQSPPHLLPGARPRVVPTTPHQQQQQQQQHKPSDHVSSPSSPSNIDAQPSSQISGDKVTAVIKVSLVHTHVHWDLTNQAGGSLLSQTVVTAPDGKKAGSVAGQTKRTEKVREERSKVVVIGRTWPEAWREIVGKFKWFMVLLGLAVLVLILGTVAVGIMIRRRISGWVVGGVYINSQDGSEYTLYICRALGSGGNIHNHHTFLP</sequence>
<keyword evidence="2" id="KW-0812">Transmembrane</keyword>
<dbReference type="AlphaFoldDB" id="A0AAN6YQP9"/>
<comment type="caution">
    <text evidence="3">The sequence shown here is derived from an EMBL/GenBank/DDBJ whole genome shotgun (WGS) entry which is preliminary data.</text>
</comment>
<gene>
    <name evidence="3" type="ORF">QBC38DRAFT_99894</name>
</gene>
<feature type="compositionally biased region" description="Polar residues" evidence="1">
    <location>
        <begin position="22"/>
        <end position="37"/>
    </location>
</feature>
<protein>
    <submittedName>
        <fullName evidence="3">Uncharacterized protein</fullName>
    </submittedName>
</protein>
<organism evidence="3 4">
    <name type="scientific">Podospora fimiseda</name>
    <dbReference type="NCBI Taxonomy" id="252190"/>
    <lineage>
        <taxon>Eukaryota</taxon>
        <taxon>Fungi</taxon>
        <taxon>Dikarya</taxon>
        <taxon>Ascomycota</taxon>
        <taxon>Pezizomycotina</taxon>
        <taxon>Sordariomycetes</taxon>
        <taxon>Sordariomycetidae</taxon>
        <taxon>Sordariales</taxon>
        <taxon>Podosporaceae</taxon>
        <taxon>Podospora</taxon>
    </lineage>
</organism>
<evidence type="ECO:0000256" key="2">
    <source>
        <dbReference type="SAM" id="Phobius"/>
    </source>
</evidence>
<dbReference type="EMBL" id="MU865487">
    <property type="protein sequence ID" value="KAK4222155.1"/>
    <property type="molecule type" value="Genomic_DNA"/>
</dbReference>
<feature type="region of interest" description="Disordered" evidence="1">
    <location>
        <begin position="1"/>
        <end position="107"/>
    </location>
</feature>
<keyword evidence="2" id="KW-0472">Membrane</keyword>
<evidence type="ECO:0000313" key="4">
    <source>
        <dbReference type="Proteomes" id="UP001301958"/>
    </source>
</evidence>
<evidence type="ECO:0000256" key="1">
    <source>
        <dbReference type="SAM" id="MobiDB-lite"/>
    </source>
</evidence>
<evidence type="ECO:0000313" key="3">
    <source>
        <dbReference type="EMBL" id="KAK4222155.1"/>
    </source>
</evidence>
<reference evidence="3" key="2">
    <citation type="submission" date="2023-05" db="EMBL/GenBank/DDBJ databases">
        <authorList>
            <consortium name="Lawrence Berkeley National Laboratory"/>
            <person name="Steindorff A."/>
            <person name="Hensen N."/>
            <person name="Bonometti L."/>
            <person name="Westerberg I."/>
            <person name="Brannstrom I.O."/>
            <person name="Guillou S."/>
            <person name="Cros-Aarteil S."/>
            <person name="Calhoun S."/>
            <person name="Haridas S."/>
            <person name="Kuo A."/>
            <person name="Mondo S."/>
            <person name="Pangilinan J."/>
            <person name="Riley R."/>
            <person name="Labutti K."/>
            <person name="Andreopoulos B."/>
            <person name="Lipzen A."/>
            <person name="Chen C."/>
            <person name="Yanf M."/>
            <person name="Daum C."/>
            <person name="Ng V."/>
            <person name="Clum A."/>
            <person name="Ohm R."/>
            <person name="Martin F."/>
            <person name="Silar P."/>
            <person name="Natvig D."/>
            <person name="Lalanne C."/>
            <person name="Gautier V."/>
            <person name="Ament-Velasquez S.L."/>
            <person name="Kruys A."/>
            <person name="Hutchinson M.I."/>
            <person name="Powell A.J."/>
            <person name="Barry K."/>
            <person name="Miller A.N."/>
            <person name="Grigoriev I.V."/>
            <person name="Debuchy R."/>
            <person name="Gladieux P."/>
            <person name="Thoren M.H."/>
            <person name="Johannesson H."/>
        </authorList>
    </citation>
    <scope>NUCLEOTIDE SEQUENCE</scope>
    <source>
        <strain evidence="3">CBS 990.96</strain>
    </source>
</reference>
<reference evidence="3" key="1">
    <citation type="journal article" date="2023" name="Mol. Phylogenet. Evol.">
        <title>Genome-scale phylogeny and comparative genomics of the fungal order Sordariales.</title>
        <authorList>
            <person name="Hensen N."/>
            <person name="Bonometti L."/>
            <person name="Westerberg I."/>
            <person name="Brannstrom I.O."/>
            <person name="Guillou S."/>
            <person name="Cros-Aarteil S."/>
            <person name="Calhoun S."/>
            <person name="Haridas S."/>
            <person name="Kuo A."/>
            <person name="Mondo S."/>
            <person name="Pangilinan J."/>
            <person name="Riley R."/>
            <person name="LaButti K."/>
            <person name="Andreopoulos B."/>
            <person name="Lipzen A."/>
            <person name="Chen C."/>
            <person name="Yan M."/>
            <person name="Daum C."/>
            <person name="Ng V."/>
            <person name="Clum A."/>
            <person name="Steindorff A."/>
            <person name="Ohm R.A."/>
            <person name="Martin F."/>
            <person name="Silar P."/>
            <person name="Natvig D.O."/>
            <person name="Lalanne C."/>
            <person name="Gautier V."/>
            <person name="Ament-Velasquez S.L."/>
            <person name="Kruys A."/>
            <person name="Hutchinson M.I."/>
            <person name="Powell A.J."/>
            <person name="Barry K."/>
            <person name="Miller A.N."/>
            <person name="Grigoriev I.V."/>
            <person name="Debuchy R."/>
            <person name="Gladieux P."/>
            <person name="Hiltunen Thoren M."/>
            <person name="Johannesson H."/>
        </authorList>
    </citation>
    <scope>NUCLEOTIDE SEQUENCE</scope>
    <source>
        <strain evidence="3">CBS 990.96</strain>
    </source>
</reference>
<accession>A0AAN6YQP9</accession>
<dbReference type="Proteomes" id="UP001301958">
    <property type="component" value="Unassembled WGS sequence"/>
</dbReference>
<proteinExistence type="predicted"/>
<keyword evidence="2" id="KW-1133">Transmembrane helix</keyword>